<proteinExistence type="predicted"/>
<dbReference type="AlphaFoldDB" id="A0A8J2ZI75"/>
<comment type="caution">
    <text evidence="1">The sequence shown here is derived from an EMBL/GenBank/DDBJ whole genome shotgun (WGS) entry which is preliminary data.</text>
</comment>
<organism evidence="1 2">
    <name type="scientific">Salipiger pallidus</name>
    <dbReference type="NCBI Taxonomy" id="1775170"/>
    <lineage>
        <taxon>Bacteria</taxon>
        <taxon>Pseudomonadati</taxon>
        <taxon>Pseudomonadota</taxon>
        <taxon>Alphaproteobacteria</taxon>
        <taxon>Rhodobacterales</taxon>
        <taxon>Roseobacteraceae</taxon>
        <taxon>Salipiger</taxon>
    </lineage>
</organism>
<sequence length="87" mass="9556">MPKIRVILSKQADPALDEAAIIKRLKEFYATLQDKRQFSAGIPQEGLFAPRSCLGNPRFRWGAFTASCPMIGSAIPVSGARVFIEFG</sequence>
<keyword evidence="2" id="KW-1185">Reference proteome</keyword>
<gene>
    <name evidence="1" type="ORF">GCM10011415_11780</name>
</gene>
<dbReference type="Proteomes" id="UP000617145">
    <property type="component" value="Unassembled WGS sequence"/>
</dbReference>
<reference evidence="1" key="2">
    <citation type="submission" date="2020-09" db="EMBL/GenBank/DDBJ databases">
        <authorList>
            <person name="Sun Q."/>
            <person name="Zhou Y."/>
        </authorList>
    </citation>
    <scope>NUCLEOTIDE SEQUENCE</scope>
    <source>
        <strain evidence="1">CGMCC 1.15762</strain>
    </source>
</reference>
<name>A0A8J2ZI75_9RHOB</name>
<evidence type="ECO:0000313" key="2">
    <source>
        <dbReference type="Proteomes" id="UP000617145"/>
    </source>
</evidence>
<accession>A0A8J2ZI75</accession>
<reference evidence="1" key="1">
    <citation type="journal article" date="2014" name="Int. J. Syst. Evol. Microbiol.">
        <title>Complete genome sequence of Corynebacterium casei LMG S-19264T (=DSM 44701T), isolated from a smear-ripened cheese.</title>
        <authorList>
            <consortium name="US DOE Joint Genome Institute (JGI-PGF)"/>
            <person name="Walter F."/>
            <person name="Albersmeier A."/>
            <person name="Kalinowski J."/>
            <person name="Ruckert C."/>
        </authorList>
    </citation>
    <scope>NUCLEOTIDE SEQUENCE</scope>
    <source>
        <strain evidence="1">CGMCC 1.15762</strain>
    </source>
</reference>
<dbReference type="RefSeq" id="WP_188789308.1">
    <property type="nucleotide sequence ID" value="NZ_BMJV01000002.1"/>
</dbReference>
<dbReference type="EMBL" id="BMJV01000002">
    <property type="protein sequence ID" value="GGG66611.1"/>
    <property type="molecule type" value="Genomic_DNA"/>
</dbReference>
<evidence type="ECO:0000313" key="1">
    <source>
        <dbReference type="EMBL" id="GGG66611.1"/>
    </source>
</evidence>
<protein>
    <submittedName>
        <fullName evidence="1">Uncharacterized protein</fullName>
    </submittedName>
</protein>